<dbReference type="GO" id="GO:0140359">
    <property type="term" value="F:ABC-type transporter activity"/>
    <property type="evidence" value="ECO:0007669"/>
    <property type="project" value="InterPro"/>
</dbReference>
<comment type="subcellular location">
    <subcellularLocation>
        <location evidence="1">Cell membrane</location>
        <topology evidence="1">Multi-pass membrane protein</topology>
    </subcellularLocation>
</comment>
<organism evidence="8 9">
    <name type="scientific">Pseudogymnoascus destructans (strain ATCC MYA-4855 / 20631-21)</name>
    <name type="common">Bat white-nose syndrome fungus</name>
    <name type="synonym">Geomyces destructans</name>
    <dbReference type="NCBI Taxonomy" id="658429"/>
    <lineage>
        <taxon>Eukaryota</taxon>
        <taxon>Fungi</taxon>
        <taxon>Dikarya</taxon>
        <taxon>Ascomycota</taxon>
        <taxon>Pezizomycotina</taxon>
        <taxon>Leotiomycetes</taxon>
        <taxon>Thelebolales</taxon>
        <taxon>Thelebolaceae</taxon>
        <taxon>Pseudogymnoascus</taxon>
    </lineage>
</organism>
<evidence type="ECO:0000259" key="7">
    <source>
        <dbReference type="Pfam" id="PF12698"/>
    </source>
</evidence>
<dbReference type="PANTHER" id="PTHR30294:SF44">
    <property type="entry name" value="MULTIDRUG ABC TRANSPORTER PERMEASE YBHR-RELATED"/>
    <property type="match status" value="1"/>
</dbReference>
<feature type="non-terminal residue" evidence="8">
    <location>
        <position position="1"/>
    </location>
</feature>
<evidence type="ECO:0000256" key="1">
    <source>
        <dbReference type="ARBA" id="ARBA00004651"/>
    </source>
</evidence>
<dbReference type="GO" id="GO:0005886">
    <property type="term" value="C:plasma membrane"/>
    <property type="evidence" value="ECO:0007669"/>
    <property type="project" value="UniProtKB-SubCell"/>
</dbReference>
<protein>
    <recommendedName>
        <fullName evidence="7">ABC-2 type transporter transmembrane domain-containing protein</fullName>
    </recommendedName>
</protein>
<feature type="transmembrane region" description="Helical" evidence="6">
    <location>
        <begin position="92"/>
        <end position="117"/>
    </location>
</feature>
<keyword evidence="3 6" id="KW-0812">Transmembrane</keyword>
<gene>
    <name evidence="8" type="ORF">GMDG_08906</name>
</gene>
<dbReference type="Proteomes" id="UP000011064">
    <property type="component" value="Unassembled WGS sequence"/>
</dbReference>
<evidence type="ECO:0000256" key="5">
    <source>
        <dbReference type="ARBA" id="ARBA00023136"/>
    </source>
</evidence>
<feature type="non-terminal residue" evidence="8">
    <location>
        <position position="161"/>
    </location>
</feature>
<dbReference type="InterPro" id="IPR051449">
    <property type="entry name" value="ABC-2_transporter_component"/>
</dbReference>
<sequence length="161" mass="16982">GVADIAPTIDSRTALAVLHIGQEFSRNLSARQPAKVQLILDGRSSNAAQITQGYAVEIIDRLNAEIAQGAGLRGPPSVVVARTWFNPNSDTLWSTVPGLFAVLTTTVGMMVSALSVARERELGSFEQLLVSPLTSLEILAGKALSALLIAIAETTIIMMIA</sequence>
<evidence type="ECO:0000256" key="4">
    <source>
        <dbReference type="ARBA" id="ARBA00022989"/>
    </source>
</evidence>
<dbReference type="Pfam" id="PF12698">
    <property type="entry name" value="ABC2_membrane_3"/>
    <property type="match status" value="1"/>
</dbReference>
<dbReference type="VEuPathDB" id="FungiDB:GMDG_08906"/>
<evidence type="ECO:0000313" key="9">
    <source>
        <dbReference type="Proteomes" id="UP000011064"/>
    </source>
</evidence>
<evidence type="ECO:0000256" key="2">
    <source>
        <dbReference type="ARBA" id="ARBA00022475"/>
    </source>
</evidence>
<evidence type="ECO:0000256" key="3">
    <source>
        <dbReference type="ARBA" id="ARBA00022692"/>
    </source>
</evidence>
<evidence type="ECO:0000256" key="6">
    <source>
        <dbReference type="SAM" id="Phobius"/>
    </source>
</evidence>
<accession>L8FSG8</accession>
<proteinExistence type="predicted"/>
<feature type="transmembrane region" description="Helical" evidence="6">
    <location>
        <begin position="138"/>
        <end position="160"/>
    </location>
</feature>
<name>L8FSG8_PSED2</name>
<reference evidence="9" key="1">
    <citation type="submission" date="2010-09" db="EMBL/GenBank/DDBJ databases">
        <title>The genome sequence of Geomyces destructans 20631-21.</title>
        <authorList>
            <consortium name="The Broad Institute Genome Sequencing Platform"/>
            <person name="Cuomo C.A."/>
            <person name="Blehert D.S."/>
            <person name="Lorch J.M."/>
            <person name="Young S.K."/>
            <person name="Zeng Q."/>
            <person name="Gargeya S."/>
            <person name="Fitzgerald M."/>
            <person name="Haas B."/>
            <person name="Abouelleil A."/>
            <person name="Alvarado L."/>
            <person name="Arachchi H.M."/>
            <person name="Berlin A."/>
            <person name="Brown A."/>
            <person name="Chapman S.B."/>
            <person name="Chen Z."/>
            <person name="Dunbar C."/>
            <person name="Freedman E."/>
            <person name="Gearin G."/>
            <person name="Gellesch M."/>
            <person name="Goldberg J."/>
            <person name="Griggs A."/>
            <person name="Gujja S."/>
            <person name="Heiman D."/>
            <person name="Howarth C."/>
            <person name="Larson L."/>
            <person name="Lui A."/>
            <person name="MacDonald P.J.P."/>
            <person name="Montmayeur A."/>
            <person name="Murphy C."/>
            <person name="Neiman D."/>
            <person name="Pearson M."/>
            <person name="Priest M."/>
            <person name="Roberts A."/>
            <person name="Saif S."/>
            <person name="Shea T."/>
            <person name="Shenoy N."/>
            <person name="Sisk P."/>
            <person name="Stolte C."/>
            <person name="Sykes S."/>
            <person name="Wortman J."/>
            <person name="Nusbaum C."/>
            <person name="Birren B."/>
        </authorList>
    </citation>
    <scope>NUCLEOTIDE SEQUENCE [LARGE SCALE GENOMIC DNA]</scope>
    <source>
        <strain evidence="9">ATCC MYA-4855 / 20631-21</strain>
    </source>
</reference>
<keyword evidence="9" id="KW-1185">Reference proteome</keyword>
<dbReference type="HOGENOM" id="CLU_1647794_0_0_1"/>
<keyword evidence="4 6" id="KW-1133">Transmembrane helix</keyword>
<keyword evidence="5 6" id="KW-0472">Membrane</keyword>
<keyword evidence="2" id="KW-1003">Cell membrane</keyword>
<feature type="domain" description="ABC-2 type transporter transmembrane" evidence="7">
    <location>
        <begin position="9"/>
        <end position="160"/>
    </location>
</feature>
<dbReference type="PANTHER" id="PTHR30294">
    <property type="entry name" value="MEMBRANE COMPONENT OF ABC TRANSPORTER YHHJ-RELATED"/>
    <property type="match status" value="1"/>
</dbReference>
<dbReference type="AlphaFoldDB" id="L8FSG8"/>
<evidence type="ECO:0000313" key="8">
    <source>
        <dbReference type="EMBL" id="ELR03423.1"/>
    </source>
</evidence>
<dbReference type="EMBL" id="GL574628">
    <property type="protein sequence ID" value="ELR03423.1"/>
    <property type="molecule type" value="Genomic_DNA"/>
</dbReference>
<dbReference type="InterPro" id="IPR013525">
    <property type="entry name" value="ABC2_TM"/>
</dbReference>
<dbReference type="InParanoid" id="L8FSG8"/>